<dbReference type="InterPro" id="IPR050469">
    <property type="entry name" value="Diguanylate_Cyclase"/>
</dbReference>
<comment type="catalytic activity">
    <reaction evidence="7">
        <text>2 GTP = 3',3'-c-di-GMP + 2 diphosphate</text>
        <dbReference type="Rhea" id="RHEA:24898"/>
        <dbReference type="ChEBI" id="CHEBI:33019"/>
        <dbReference type="ChEBI" id="CHEBI:37565"/>
        <dbReference type="ChEBI" id="CHEBI:58805"/>
        <dbReference type="EC" id="2.7.7.65"/>
    </reaction>
</comment>
<keyword evidence="5 9" id="KW-1133">Transmembrane helix</keyword>
<dbReference type="Pfam" id="PF00990">
    <property type="entry name" value="GGDEF"/>
    <property type="match status" value="1"/>
</dbReference>
<dbReference type="PANTHER" id="PTHR45138:SF9">
    <property type="entry name" value="DIGUANYLATE CYCLASE DGCM-RELATED"/>
    <property type="match status" value="1"/>
</dbReference>
<keyword evidence="3" id="KW-1003">Cell membrane</keyword>
<dbReference type="EMBL" id="JAMSKV010000006">
    <property type="protein sequence ID" value="MCQ8278489.1"/>
    <property type="molecule type" value="Genomic_DNA"/>
</dbReference>
<evidence type="ECO:0000313" key="11">
    <source>
        <dbReference type="EMBL" id="MCQ8278489.1"/>
    </source>
</evidence>
<evidence type="ECO:0000256" key="8">
    <source>
        <dbReference type="SAM" id="MobiDB-lite"/>
    </source>
</evidence>
<feature type="transmembrane region" description="Helical" evidence="9">
    <location>
        <begin position="245"/>
        <end position="264"/>
    </location>
</feature>
<feature type="transmembrane region" description="Helical" evidence="9">
    <location>
        <begin position="207"/>
        <end position="225"/>
    </location>
</feature>
<keyword evidence="4 9" id="KW-0812">Transmembrane</keyword>
<gene>
    <name evidence="11" type="ORF">NFI95_08490</name>
</gene>
<accession>A0ABT1W6I4</accession>
<feature type="region of interest" description="Disordered" evidence="8">
    <location>
        <begin position="439"/>
        <end position="463"/>
    </location>
</feature>
<feature type="transmembrane region" description="Helical" evidence="9">
    <location>
        <begin position="129"/>
        <end position="151"/>
    </location>
</feature>
<evidence type="ECO:0000256" key="5">
    <source>
        <dbReference type="ARBA" id="ARBA00022989"/>
    </source>
</evidence>
<evidence type="ECO:0000313" key="12">
    <source>
        <dbReference type="Proteomes" id="UP001524587"/>
    </source>
</evidence>
<organism evidence="11 12">
    <name type="scientific">Endosaccharibacter trunci</name>
    <dbReference type="NCBI Taxonomy" id="2812733"/>
    <lineage>
        <taxon>Bacteria</taxon>
        <taxon>Pseudomonadati</taxon>
        <taxon>Pseudomonadota</taxon>
        <taxon>Alphaproteobacteria</taxon>
        <taxon>Acetobacterales</taxon>
        <taxon>Acetobacteraceae</taxon>
        <taxon>Endosaccharibacter</taxon>
    </lineage>
</organism>
<dbReference type="InterPro" id="IPR000160">
    <property type="entry name" value="GGDEF_dom"/>
</dbReference>
<dbReference type="CDD" id="cd01949">
    <property type="entry name" value="GGDEF"/>
    <property type="match status" value="1"/>
</dbReference>
<feature type="transmembrane region" description="Helical" evidence="9">
    <location>
        <begin position="96"/>
        <end position="114"/>
    </location>
</feature>
<dbReference type="GO" id="GO:0052621">
    <property type="term" value="F:diguanylate cyclase activity"/>
    <property type="evidence" value="ECO:0007669"/>
    <property type="project" value="UniProtKB-EC"/>
</dbReference>
<evidence type="ECO:0000259" key="10">
    <source>
        <dbReference type="PROSITE" id="PS50887"/>
    </source>
</evidence>
<evidence type="ECO:0000256" key="9">
    <source>
        <dbReference type="SAM" id="Phobius"/>
    </source>
</evidence>
<name>A0ABT1W6I4_9PROT</name>
<evidence type="ECO:0000256" key="3">
    <source>
        <dbReference type="ARBA" id="ARBA00022475"/>
    </source>
</evidence>
<dbReference type="Gene3D" id="3.30.70.270">
    <property type="match status" value="1"/>
</dbReference>
<comment type="subcellular location">
    <subcellularLocation>
        <location evidence="1">Cell membrane</location>
        <topology evidence="1">Multi-pass membrane protein</topology>
    </subcellularLocation>
</comment>
<comment type="caution">
    <text evidence="11">The sequence shown here is derived from an EMBL/GenBank/DDBJ whole genome shotgun (WGS) entry which is preliminary data.</text>
</comment>
<keyword evidence="12" id="KW-1185">Reference proteome</keyword>
<dbReference type="Pfam" id="PF05231">
    <property type="entry name" value="MASE1"/>
    <property type="match status" value="1"/>
</dbReference>
<dbReference type="SMART" id="SM00267">
    <property type="entry name" value="GGDEF"/>
    <property type="match status" value="1"/>
</dbReference>
<dbReference type="InterPro" id="IPR043128">
    <property type="entry name" value="Rev_trsase/Diguanyl_cyclase"/>
</dbReference>
<dbReference type="InterPro" id="IPR007895">
    <property type="entry name" value="MASE1"/>
</dbReference>
<evidence type="ECO:0000256" key="2">
    <source>
        <dbReference type="ARBA" id="ARBA00012528"/>
    </source>
</evidence>
<evidence type="ECO:0000256" key="4">
    <source>
        <dbReference type="ARBA" id="ARBA00022692"/>
    </source>
</evidence>
<dbReference type="EC" id="2.7.7.65" evidence="2"/>
<protein>
    <recommendedName>
        <fullName evidence="2">diguanylate cyclase</fullName>
        <ecNumber evidence="2">2.7.7.65</ecNumber>
    </recommendedName>
</protein>
<keyword evidence="6 9" id="KW-0472">Membrane</keyword>
<evidence type="ECO:0000256" key="7">
    <source>
        <dbReference type="ARBA" id="ARBA00034247"/>
    </source>
</evidence>
<dbReference type="Proteomes" id="UP001524587">
    <property type="component" value="Unassembled WGS sequence"/>
</dbReference>
<dbReference type="NCBIfam" id="TIGR00254">
    <property type="entry name" value="GGDEF"/>
    <property type="match status" value="1"/>
</dbReference>
<dbReference type="SUPFAM" id="SSF55073">
    <property type="entry name" value="Nucleotide cyclase"/>
    <property type="match status" value="1"/>
</dbReference>
<dbReference type="PANTHER" id="PTHR45138">
    <property type="entry name" value="REGULATORY COMPONENTS OF SENSORY TRANSDUCTION SYSTEM"/>
    <property type="match status" value="1"/>
</dbReference>
<feature type="domain" description="GGDEF" evidence="10">
    <location>
        <begin position="311"/>
        <end position="444"/>
    </location>
</feature>
<keyword evidence="11" id="KW-0548">Nucleotidyltransferase</keyword>
<evidence type="ECO:0000256" key="1">
    <source>
        <dbReference type="ARBA" id="ARBA00004651"/>
    </source>
</evidence>
<reference evidence="11 12" key="1">
    <citation type="submission" date="2022-06" db="EMBL/GenBank/DDBJ databases">
        <title>Endosaccharibacter gen. nov., sp. nov., endophytic bacteria isolated from sugarcane.</title>
        <authorList>
            <person name="Pitiwittayakul N."/>
            <person name="Yukphan P."/>
            <person name="Charoenyingcharoen P."/>
            <person name="Tanasupawat S."/>
        </authorList>
    </citation>
    <scope>NUCLEOTIDE SEQUENCE [LARGE SCALE GENOMIC DNA]</scope>
    <source>
        <strain evidence="11 12">KSS8</strain>
    </source>
</reference>
<evidence type="ECO:0000256" key="6">
    <source>
        <dbReference type="ARBA" id="ARBA00023136"/>
    </source>
</evidence>
<keyword evidence="11" id="KW-0808">Transferase</keyword>
<proteinExistence type="predicted"/>
<sequence length="463" mass="51268">MTRLFCADASGYSSFWPANAAMLVALLRLRPRFSIPVLLACFGINVGLNQISGLSPDEALLACAMNLLQVLLTAPPVRRFCGARTDLTRLRRQGRFGLIVFAATAIEAAIGVFVERCFLGDPDNVIGDWAQWVMCDALGLMLATPAVLLMMNWLPERRIKRGATMEPMALMTGILLLTVVSFLSPRSFLFFFLYPALVTLAFRTPPIWALSTVLFVSILVSMFTAHNLGPIALMSPDGPLMSQKLLQPFLWTLFLSALPANMMVGEKMRSARRLSLLRAHLEHAATHDPLTGLMTRQPFRLELASRLRSGVGGTLLFIDLDYFKQVNDRLGHQAGDSTLCLFSQRMERCARERGGRAARFGGDEFAMLLPRMPNEAALHHVLCTILETARSPYQLEERTAHLSVSIGVATLDRCDSVDEVIRRADRALYAAKDAGRNGFRLYEDTPPTDPPDPAAEQTRQMAV</sequence>
<dbReference type="PROSITE" id="PS50887">
    <property type="entry name" value="GGDEF"/>
    <property type="match status" value="1"/>
</dbReference>
<dbReference type="InterPro" id="IPR029787">
    <property type="entry name" value="Nucleotide_cyclase"/>
</dbReference>